<accession>A0A0E9WJL9</accession>
<reference evidence="1" key="1">
    <citation type="submission" date="2014-11" db="EMBL/GenBank/DDBJ databases">
        <authorList>
            <person name="Amaro Gonzalez C."/>
        </authorList>
    </citation>
    <scope>NUCLEOTIDE SEQUENCE</scope>
</reference>
<evidence type="ECO:0000313" key="1">
    <source>
        <dbReference type="EMBL" id="JAH89745.1"/>
    </source>
</evidence>
<name>A0A0E9WJL9_ANGAN</name>
<sequence length="72" mass="8218">MCSVLLCTSFKCSPALEIDMLSSFICSGHIFFSQLSMKNQLALEFEKEKQKKPSPTLCFETLYYNCTSSKIF</sequence>
<dbReference type="EMBL" id="GBXM01018832">
    <property type="protein sequence ID" value="JAH89745.1"/>
    <property type="molecule type" value="Transcribed_RNA"/>
</dbReference>
<proteinExistence type="predicted"/>
<organism evidence="1">
    <name type="scientific">Anguilla anguilla</name>
    <name type="common">European freshwater eel</name>
    <name type="synonym">Muraena anguilla</name>
    <dbReference type="NCBI Taxonomy" id="7936"/>
    <lineage>
        <taxon>Eukaryota</taxon>
        <taxon>Metazoa</taxon>
        <taxon>Chordata</taxon>
        <taxon>Craniata</taxon>
        <taxon>Vertebrata</taxon>
        <taxon>Euteleostomi</taxon>
        <taxon>Actinopterygii</taxon>
        <taxon>Neopterygii</taxon>
        <taxon>Teleostei</taxon>
        <taxon>Anguilliformes</taxon>
        <taxon>Anguillidae</taxon>
        <taxon>Anguilla</taxon>
    </lineage>
</organism>
<reference evidence="1" key="2">
    <citation type="journal article" date="2015" name="Fish Shellfish Immunol.">
        <title>Early steps in the European eel (Anguilla anguilla)-Vibrio vulnificus interaction in the gills: Role of the RtxA13 toxin.</title>
        <authorList>
            <person name="Callol A."/>
            <person name="Pajuelo D."/>
            <person name="Ebbesson L."/>
            <person name="Teles M."/>
            <person name="MacKenzie S."/>
            <person name="Amaro C."/>
        </authorList>
    </citation>
    <scope>NUCLEOTIDE SEQUENCE</scope>
</reference>
<protein>
    <submittedName>
        <fullName evidence="1">Uncharacterized protein</fullName>
    </submittedName>
</protein>
<dbReference type="AlphaFoldDB" id="A0A0E9WJL9"/>